<dbReference type="AlphaFoldDB" id="A0A4C1VBL8"/>
<proteinExistence type="predicted"/>
<protein>
    <submittedName>
        <fullName evidence="2">Uncharacterized protein</fullName>
    </submittedName>
</protein>
<evidence type="ECO:0000313" key="2">
    <source>
        <dbReference type="EMBL" id="GBP35005.1"/>
    </source>
</evidence>
<feature type="region of interest" description="Disordered" evidence="1">
    <location>
        <begin position="1"/>
        <end position="27"/>
    </location>
</feature>
<keyword evidence="3" id="KW-1185">Reference proteome</keyword>
<organism evidence="2 3">
    <name type="scientific">Eumeta variegata</name>
    <name type="common">Bagworm moth</name>
    <name type="synonym">Eumeta japonica</name>
    <dbReference type="NCBI Taxonomy" id="151549"/>
    <lineage>
        <taxon>Eukaryota</taxon>
        <taxon>Metazoa</taxon>
        <taxon>Ecdysozoa</taxon>
        <taxon>Arthropoda</taxon>
        <taxon>Hexapoda</taxon>
        <taxon>Insecta</taxon>
        <taxon>Pterygota</taxon>
        <taxon>Neoptera</taxon>
        <taxon>Endopterygota</taxon>
        <taxon>Lepidoptera</taxon>
        <taxon>Glossata</taxon>
        <taxon>Ditrysia</taxon>
        <taxon>Tineoidea</taxon>
        <taxon>Psychidae</taxon>
        <taxon>Oiketicinae</taxon>
        <taxon>Eumeta</taxon>
    </lineage>
</organism>
<dbReference type="Proteomes" id="UP000299102">
    <property type="component" value="Unassembled WGS sequence"/>
</dbReference>
<reference evidence="2 3" key="1">
    <citation type="journal article" date="2019" name="Commun. Biol.">
        <title>The bagworm genome reveals a unique fibroin gene that provides high tensile strength.</title>
        <authorList>
            <person name="Kono N."/>
            <person name="Nakamura H."/>
            <person name="Ohtoshi R."/>
            <person name="Tomita M."/>
            <person name="Numata K."/>
            <person name="Arakawa K."/>
        </authorList>
    </citation>
    <scope>NUCLEOTIDE SEQUENCE [LARGE SCALE GENOMIC DNA]</scope>
</reference>
<sequence length="97" mass="10834">MKESLLKLRQTKSEGSPIRPITPPACGGRRDSIVPTAAYSYANLPAISCCERRSLRHDLVLMRPDSFDRARCAIATLKTTQADEINDDLEKRLGNVY</sequence>
<evidence type="ECO:0000256" key="1">
    <source>
        <dbReference type="SAM" id="MobiDB-lite"/>
    </source>
</evidence>
<evidence type="ECO:0000313" key="3">
    <source>
        <dbReference type="Proteomes" id="UP000299102"/>
    </source>
</evidence>
<comment type="caution">
    <text evidence="2">The sequence shown here is derived from an EMBL/GenBank/DDBJ whole genome shotgun (WGS) entry which is preliminary data.</text>
</comment>
<gene>
    <name evidence="2" type="ORF">EVAR_28470_1</name>
</gene>
<dbReference type="EMBL" id="BGZK01000297">
    <property type="protein sequence ID" value="GBP35005.1"/>
    <property type="molecule type" value="Genomic_DNA"/>
</dbReference>
<name>A0A4C1VBL8_EUMVA</name>
<accession>A0A4C1VBL8</accession>